<sequence length="124" mass="13860">MTQKTKTMEVPVAIADRVQALIDGYEAKAKFDAELREKVNNFLAMDGLSCEMAVYSLPQKELLDTLRYVYELSGTNSKFVKSIITLHRDNPKKVLSDAQRASAKSMLFNLINDPSVVSAMKEQG</sequence>
<dbReference type="Proteomes" id="UP000240530">
    <property type="component" value="Unassembled WGS sequence"/>
</dbReference>
<dbReference type="OrthoDB" id="5815643at2"/>
<evidence type="ECO:0000313" key="2">
    <source>
        <dbReference type="Proteomes" id="UP000240530"/>
    </source>
</evidence>
<organism evidence="1 2">
    <name type="scientific">Photobacterium leiognathi subsp. mandapamensis</name>
    <name type="common">Photobacterium mandapamensis</name>
    <dbReference type="NCBI Taxonomy" id="48408"/>
    <lineage>
        <taxon>Bacteria</taxon>
        <taxon>Pseudomonadati</taxon>
        <taxon>Pseudomonadota</taxon>
        <taxon>Gammaproteobacteria</taxon>
        <taxon>Vibrionales</taxon>
        <taxon>Vibrionaceae</taxon>
        <taxon>Photobacterium</taxon>
    </lineage>
</organism>
<protein>
    <submittedName>
        <fullName evidence="1">Uncharacterized protein</fullName>
    </submittedName>
</protein>
<comment type="caution">
    <text evidence="1">The sequence shown here is derived from an EMBL/GenBank/DDBJ whole genome shotgun (WGS) entry which is preliminary data.</text>
</comment>
<dbReference type="EMBL" id="PYNS01000001">
    <property type="protein sequence ID" value="PSV13391.1"/>
    <property type="molecule type" value="Genomic_DNA"/>
</dbReference>
<evidence type="ECO:0000313" key="1">
    <source>
        <dbReference type="EMBL" id="PSV13391.1"/>
    </source>
</evidence>
<dbReference type="RefSeq" id="WP_023932488.1">
    <property type="nucleotide sequence ID" value="NZ_CP131572.1"/>
</dbReference>
<reference evidence="1 2" key="1">
    <citation type="submission" date="2018-03" db="EMBL/GenBank/DDBJ databases">
        <title>Whole genome sequencing of Histamine producing bacteria.</title>
        <authorList>
            <person name="Butler K."/>
        </authorList>
    </citation>
    <scope>NUCLEOTIDE SEQUENCE [LARGE SCALE GENOMIC DNA]</scope>
    <source>
        <strain evidence="1 2">Res.4.1</strain>
    </source>
</reference>
<gene>
    <name evidence="1" type="ORF">C0W93_00130</name>
</gene>
<dbReference type="GeneID" id="99742372"/>
<accession>A0A0M9F8W7</accession>
<name>A0A0M9F8W7_PHOLD</name>
<proteinExistence type="predicted"/>
<dbReference type="AlphaFoldDB" id="A0A0M9F8W7"/>